<reference evidence="1" key="1">
    <citation type="journal article" date="2020" name="Biotechnol. Biofuels">
        <title>New insights from the biogas microbiome by comprehensive genome-resolved metagenomics of nearly 1600 species originating from multiple anaerobic digesters.</title>
        <authorList>
            <person name="Campanaro S."/>
            <person name="Treu L."/>
            <person name="Rodriguez-R L.M."/>
            <person name="Kovalovszki A."/>
            <person name="Ziels R.M."/>
            <person name="Maus I."/>
            <person name="Zhu X."/>
            <person name="Kougias P.G."/>
            <person name="Basile A."/>
            <person name="Luo G."/>
            <person name="Schluter A."/>
            <person name="Konstantinidis K.T."/>
            <person name="Angelidaki I."/>
        </authorList>
    </citation>
    <scope>NUCLEOTIDE SEQUENCE</scope>
    <source>
        <strain evidence="1">AS06rmzACSIP_7</strain>
    </source>
</reference>
<comment type="caution">
    <text evidence="1">The sequence shown here is derived from an EMBL/GenBank/DDBJ whole genome shotgun (WGS) entry which is preliminary data.</text>
</comment>
<organism evidence="1 2">
    <name type="scientific">Syntrophorhabdus aromaticivorans</name>
    <dbReference type="NCBI Taxonomy" id="328301"/>
    <lineage>
        <taxon>Bacteria</taxon>
        <taxon>Pseudomonadati</taxon>
        <taxon>Thermodesulfobacteriota</taxon>
        <taxon>Syntrophorhabdia</taxon>
        <taxon>Syntrophorhabdales</taxon>
        <taxon>Syntrophorhabdaceae</taxon>
        <taxon>Syntrophorhabdus</taxon>
    </lineage>
</organism>
<dbReference type="Proteomes" id="UP000777265">
    <property type="component" value="Unassembled WGS sequence"/>
</dbReference>
<reference evidence="1" key="2">
    <citation type="submission" date="2020-01" db="EMBL/GenBank/DDBJ databases">
        <authorList>
            <person name="Campanaro S."/>
        </authorList>
    </citation>
    <scope>NUCLEOTIDE SEQUENCE</scope>
    <source>
        <strain evidence="1">AS06rmzACSIP_7</strain>
    </source>
</reference>
<sequence length="68" mass="7536">MTISDFQVNSVIRTYLKNVKPDAKGAGGRESGGKLEKDAVIISEEGMKILLEKNGEEMSEILRKHDET</sequence>
<protein>
    <submittedName>
        <fullName evidence="1">Uncharacterized protein</fullName>
    </submittedName>
</protein>
<dbReference type="EMBL" id="JAAYEE010000032">
    <property type="protein sequence ID" value="NLW34240.1"/>
    <property type="molecule type" value="Genomic_DNA"/>
</dbReference>
<evidence type="ECO:0000313" key="2">
    <source>
        <dbReference type="Proteomes" id="UP000777265"/>
    </source>
</evidence>
<dbReference type="STRING" id="909663.GCA_000512235_02441"/>
<gene>
    <name evidence="1" type="ORF">GXY80_01990</name>
</gene>
<accession>A0A351U2Y6</accession>
<name>A0A351U2Y6_9BACT</name>
<dbReference type="AlphaFoldDB" id="A0A351U2Y6"/>
<evidence type="ECO:0000313" key="1">
    <source>
        <dbReference type="EMBL" id="NLW34240.1"/>
    </source>
</evidence>
<proteinExistence type="predicted"/>